<gene>
    <name evidence="8" type="ORF">DAMNIGENAA_08560</name>
</gene>
<dbReference type="SUPFAM" id="SSF56954">
    <property type="entry name" value="Outer membrane efflux proteins (OEP)"/>
    <property type="match status" value="1"/>
</dbReference>
<dbReference type="PANTHER" id="PTHR30026">
    <property type="entry name" value="OUTER MEMBRANE PROTEIN TOLC"/>
    <property type="match status" value="1"/>
</dbReference>
<dbReference type="GO" id="GO:0015562">
    <property type="term" value="F:efflux transmembrane transporter activity"/>
    <property type="evidence" value="ECO:0007669"/>
    <property type="project" value="InterPro"/>
</dbReference>
<name>A0A9W6FRV5_9BACT</name>
<sequence>MDYSRDILLANEGKNISQGRYVEERSAALPQFKIEAQSAYSHDPSYPVLGFNRERNDYSANLHLSQALFTWGQISSAIKAAEYDKESAEHQMQEARQLALREASTGFFDLLLSLELEKVASDNVAQKQRHLDEAKRKLQMEVATDYDVLAAQVALTNALPALAQAQNAIRLAKDRLRYFMGVQEDFEVTGSLLCLPKAPDSFEVVMERAIANRPEVAYYKSQLGVFGELVTVAKGGDKPRLDFKGNMGWSDTDDIHDDTGGGYWDAGVYFSFPIFDGFLTKGRVIQARSRLSTTEIKLKKLLDQIALEARDAINRVDESVQIVKALAATTEQAERLLQMAESGYRYGVKTRLEVDDAESNLLSARLNVARARRDYLVAKTRLLWIMGEDMQRALAGPDSTPKGICDVTP</sequence>
<evidence type="ECO:0000256" key="7">
    <source>
        <dbReference type="ARBA" id="ARBA00023237"/>
    </source>
</evidence>
<dbReference type="GO" id="GO:0009279">
    <property type="term" value="C:cell outer membrane"/>
    <property type="evidence" value="ECO:0007669"/>
    <property type="project" value="UniProtKB-SubCell"/>
</dbReference>
<keyword evidence="6" id="KW-0472">Membrane</keyword>
<evidence type="ECO:0000256" key="5">
    <source>
        <dbReference type="ARBA" id="ARBA00022692"/>
    </source>
</evidence>
<evidence type="ECO:0000256" key="6">
    <source>
        <dbReference type="ARBA" id="ARBA00023136"/>
    </source>
</evidence>
<dbReference type="InterPro" id="IPR003423">
    <property type="entry name" value="OMP_efflux"/>
</dbReference>
<dbReference type="GO" id="GO:0015288">
    <property type="term" value="F:porin activity"/>
    <property type="evidence" value="ECO:0007669"/>
    <property type="project" value="TreeGrafter"/>
</dbReference>
<keyword evidence="7" id="KW-0998">Cell outer membrane</keyword>
<dbReference type="InterPro" id="IPR051906">
    <property type="entry name" value="TolC-like"/>
</dbReference>
<dbReference type="Pfam" id="PF02321">
    <property type="entry name" value="OEP"/>
    <property type="match status" value="2"/>
</dbReference>
<dbReference type="EMBL" id="BSDR01000001">
    <property type="protein sequence ID" value="GLI33423.1"/>
    <property type="molecule type" value="Genomic_DNA"/>
</dbReference>
<keyword evidence="4" id="KW-1134">Transmembrane beta strand</keyword>
<comment type="caution">
    <text evidence="8">The sequence shown here is derived from an EMBL/GenBank/DDBJ whole genome shotgun (WGS) entry which is preliminary data.</text>
</comment>
<reference evidence="8" key="1">
    <citation type="submission" date="2022-12" db="EMBL/GenBank/DDBJ databases">
        <title>Reference genome sequencing for broad-spectrum identification of bacterial and archaeal isolates by mass spectrometry.</title>
        <authorList>
            <person name="Sekiguchi Y."/>
            <person name="Tourlousse D.M."/>
        </authorList>
    </citation>
    <scope>NUCLEOTIDE SEQUENCE</scope>
    <source>
        <strain evidence="8">ASRB1</strain>
    </source>
</reference>
<evidence type="ECO:0000313" key="9">
    <source>
        <dbReference type="Proteomes" id="UP001144372"/>
    </source>
</evidence>
<evidence type="ECO:0008006" key="10">
    <source>
        <dbReference type="Google" id="ProtNLM"/>
    </source>
</evidence>
<evidence type="ECO:0000256" key="1">
    <source>
        <dbReference type="ARBA" id="ARBA00004442"/>
    </source>
</evidence>
<evidence type="ECO:0000313" key="8">
    <source>
        <dbReference type="EMBL" id="GLI33423.1"/>
    </source>
</evidence>
<keyword evidence="5" id="KW-0812">Transmembrane</keyword>
<keyword evidence="3" id="KW-0813">Transport</keyword>
<proteinExistence type="inferred from homology"/>
<evidence type="ECO:0000256" key="2">
    <source>
        <dbReference type="ARBA" id="ARBA00007613"/>
    </source>
</evidence>
<evidence type="ECO:0000256" key="3">
    <source>
        <dbReference type="ARBA" id="ARBA00022448"/>
    </source>
</evidence>
<organism evidence="8 9">
    <name type="scientific">Desulforhabdus amnigena</name>
    <dbReference type="NCBI Taxonomy" id="40218"/>
    <lineage>
        <taxon>Bacteria</taxon>
        <taxon>Pseudomonadati</taxon>
        <taxon>Thermodesulfobacteriota</taxon>
        <taxon>Syntrophobacteria</taxon>
        <taxon>Syntrophobacterales</taxon>
        <taxon>Syntrophobacteraceae</taxon>
        <taxon>Desulforhabdus</taxon>
    </lineage>
</organism>
<protein>
    <recommendedName>
        <fullName evidence="10">TolC family protein</fullName>
    </recommendedName>
</protein>
<evidence type="ECO:0000256" key="4">
    <source>
        <dbReference type="ARBA" id="ARBA00022452"/>
    </source>
</evidence>
<comment type="subcellular location">
    <subcellularLocation>
        <location evidence="1">Cell outer membrane</location>
    </subcellularLocation>
</comment>
<dbReference type="PANTHER" id="PTHR30026:SF20">
    <property type="entry name" value="OUTER MEMBRANE PROTEIN TOLC"/>
    <property type="match status" value="1"/>
</dbReference>
<dbReference type="GO" id="GO:1990281">
    <property type="term" value="C:efflux pump complex"/>
    <property type="evidence" value="ECO:0007669"/>
    <property type="project" value="TreeGrafter"/>
</dbReference>
<dbReference type="Gene3D" id="1.20.1600.10">
    <property type="entry name" value="Outer membrane efflux proteins (OEP)"/>
    <property type="match status" value="1"/>
</dbReference>
<keyword evidence="9" id="KW-1185">Reference proteome</keyword>
<dbReference type="Proteomes" id="UP001144372">
    <property type="component" value="Unassembled WGS sequence"/>
</dbReference>
<accession>A0A9W6FRV5</accession>
<dbReference type="AlphaFoldDB" id="A0A9W6FRV5"/>
<comment type="similarity">
    <text evidence="2">Belongs to the outer membrane factor (OMF) (TC 1.B.17) family.</text>
</comment>